<feature type="domain" description="Major facilitator superfamily (MFS) profile" evidence="9">
    <location>
        <begin position="9"/>
        <end position="495"/>
    </location>
</feature>
<protein>
    <submittedName>
        <fullName evidence="10">EmrB/QacA subfamily drug resistance transporter</fullName>
    </submittedName>
</protein>
<keyword evidence="3" id="KW-0813">Transport</keyword>
<evidence type="ECO:0000256" key="6">
    <source>
        <dbReference type="ARBA" id="ARBA00022989"/>
    </source>
</evidence>
<keyword evidence="5 8" id="KW-0812">Transmembrane</keyword>
<feature type="transmembrane region" description="Helical" evidence="8">
    <location>
        <begin position="134"/>
        <end position="153"/>
    </location>
</feature>
<keyword evidence="6 8" id="KW-1133">Transmembrane helix</keyword>
<dbReference type="Gene3D" id="1.20.1720.10">
    <property type="entry name" value="Multidrug resistance protein D"/>
    <property type="match status" value="1"/>
</dbReference>
<feature type="transmembrane region" description="Helical" evidence="8">
    <location>
        <begin position="104"/>
        <end position="122"/>
    </location>
</feature>
<dbReference type="GO" id="GO:0022857">
    <property type="term" value="F:transmembrane transporter activity"/>
    <property type="evidence" value="ECO:0007669"/>
    <property type="project" value="InterPro"/>
</dbReference>
<dbReference type="PRINTS" id="PR01036">
    <property type="entry name" value="TCRTETB"/>
</dbReference>
<dbReference type="RefSeq" id="WP_109613823.1">
    <property type="nucleotide sequence ID" value="NZ_QGGG01000012.1"/>
</dbReference>
<dbReference type="Proteomes" id="UP000245396">
    <property type="component" value="Unassembled WGS sequence"/>
</dbReference>
<keyword evidence="11" id="KW-1185">Reference proteome</keyword>
<evidence type="ECO:0000256" key="2">
    <source>
        <dbReference type="ARBA" id="ARBA00008537"/>
    </source>
</evidence>
<feature type="transmembrane region" description="Helical" evidence="8">
    <location>
        <begin position="353"/>
        <end position="380"/>
    </location>
</feature>
<dbReference type="InterPro" id="IPR005829">
    <property type="entry name" value="Sugar_transporter_CS"/>
</dbReference>
<feature type="transmembrane region" description="Helical" evidence="8">
    <location>
        <begin position="76"/>
        <end position="98"/>
    </location>
</feature>
<feature type="transmembrane region" description="Helical" evidence="8">
    <location>
        <begin position="43"/>
        <end position="64"/>
    </location>
</feature>
<evidence type="ECO:0000256" key="7">
    <source>
        <dbReference type="ARBA" id="ARBA00023136"/>
    </source>
</evidence>
<dbReference type="PROSITE" id="PS50850">
    <property type="entry name" value="MFS"/>
    <property type="match status" value="1"/>
</dbReference>
<evidence type="ECO:0000256" key="3">
    <source>
        <dbReference type="ARBA" id="ARBA00022448"/>
    </source>
</evidence>
<comment type="subcellular location">
    <subcellularLocation>
        <location evidence="1">Cell membrane</location>
        <topology evidence="1">Multi-pass membrane protein</topology>
    </subcellularLocation>
</comment>
<dbReference type="OrthoDB" id="9791756at2"/>
<name>A0A316BZM9_PSESE</name>
<evidence type="ECO:0000256" key="8">
    <source>
        <dbReference type="SAM" id="Phobius"/>
    </source>
</evidence>
<feature type="transmembrane region" description="Helical" evidence="8">
    <location>
        <begin position="12"/>
        <end position="31"/>
    </location>
</feature>
<evidence type="ECO:0000313" key="10">
    <source>
        <dbReference type="EMBL" id="PWJ80536.1"/>
    </source>
</evidence>
<dbReference type="Pfam" id="PF07690">
    <property type="entry name" value="MFS_1"/>
    <property type="match status" value="1"/>
</dbReference>
<keyword evidence="7 8" id="KW-0472">Membrane</keyword>
<dbReference type="NCBIfam" id="TIGR00711">
    <property type="entry name" value="efflux_EmrB"/>
    <property type="match status" value="1"/>
</dbReference>
<dbReference type="AlphaFoldDB" id="A0A316BZM9"/>
<dbReference type="STRING" id="1192868.GCA_000304395_01726"/>
<organism evidence="10 11">
    <name type="scientific">Pseudaminobacter salicylatoxidans</name>
    <dbReference type="NCBI Taxonomy" id="93369"/>
    <lineage>
        <taxon>Bacteria</taxon>
        <taxon>Pseudomonadati</taxon>
        <taxon>Pseudomonadota</taxon>
        <taxon>Alphaproteobacteria</taxon>
        <taxon>Hyphomicrobiales</taxon>
        <taxon>Phyllobacteriaceae</taxon>
        <taxon>Pseudaminobacter</taxon>
    </lineage>
</organism>
<dbReference type="InterPro" id="IPR036259">
    <property type="entry name" value="MFS_trans_sf"/>
</dbReference>
<dbReference type="SUPFAM" id="SSF103473">
    <property type="entry name" value="MFS general substrate transporter"/>
    <property type="match status" value="1"/>
</dbReference>
<dbReference type="InterPro" id="IPR020846">
    <property type="entry name" value="MFS_dom"/>
</dbReference>
<gene>
    <name evidence="10" type="ORF">C7441_11277</name>
</gene>
<dbReference type="PROSITE" id="PS00216">
    <property type="entry name" value="SUGAR_TRANSPORT_1"/>
    <property type="match status" value="1"/>
</dbReference>
<dbReference type="EMBL" id="QGGG01000012">
    <property type="protein sequence ID" value="PWJ80536.1"/>
    <property type="molecule type" value="Genomic_DNA"/>
</dbReference>
<dbReference type="InterPro" id="IPR011701">
    <property type="entry name" value="MFS"/>
</dbReference>
<evidence type="ECO:0000259" key="9">
    <source>
        <dbReference type="PROSITE" id="PS50850"/>
    </source>
</evidence>
<comment type="similarity">
    <text evidence="2">Belongs to the major facilitator superfamily. EmrB family.</text>
</comment>
<proteinExistence type="inferred from homology"/>
<feature type="transmembrane region" description="Helical" evidence="8">
    <location>
        <begin position="265"/>
        <end position="288"/>
    </location>
</feature>
<feature type="transmembrane region" description="Helical" evidence="8">
    <location>
        <begin position="221"/>
        <end position="244"/>
    </location>
</feature>
<dbReference type="CDD" id="cd17321">
    <property type="entry name" value="MFS_MMR_MDR_like"/>
    <property type="match status" value="1"/>
</dbReference>
<dbReference type="PANTHER" id="PTHR42718">
    <property type="entry name" value="MAJOR FACILITATOR SUPERFAMILY MULTIDRUG TRANSPORTER MFSC"/>
    <property type="match status" value="1"/>
</dbReference>
<dbReference type="InterPro" id="IPR004638">
    <property type="entry name" value="EmrB-like"/>
</dbReference>
<evidence type="ECO:0000313" key="11">
    <source>
        <dbReference type="Proteomes" id="UP000245396"/>
    </source>
</evidence>
<evidence type="ECO:0000256" key="4">
    <source>
        <dbReference type="ARBA" id="ARBA00022475"/>
    </source>
</evidence>
<reference evidence="10 11" key="1">
    <citation type="submission" date="2018-05" db="EMBL/GenBank/DDBJ databases">
        <title>Genomic Encyclopedia of Type Strains, Phase IV (KMG-IV): sequencing the most valuable type-strain genomes for metagenomic binning, comparative biology and taxonomic classification.</title>
        <authorList>
            <person name="Goeker M."/>
        </authorList>
    </citation>
    <scope>NUCLEOTIDE SEQUENCE [LARGE SCALE GENOMIC DNA]</scope>
    <source>
        <strain evidence="10 11">DSM 6986</strain>
    </source>
</reference>
<dbReference type="PANTHER" id="PTHR42718:SF9">
    <property type="entry name" value="MAJOR FACILITATOR SUPERFAMILY MULTIDRUG TRANSPORTER MFSC"/>
    <property type="match status" value="1"/>
</dbReference>
<comment type="caution">
    <text evidence="10">The sequence shown here is derived from an EMBL/GenBank/DDBJ whole genome shotgun (WGS) entry which is preliminary data.</text>
</comment>
<feature type="transmembrane region" description="Helical" evidence="8">
    <location>
        <begin position="401"/>
        <end position="421"/>
    </location>
</feature>
<feature type="transmembrane region" description="Helical" evidence="8">
    <location>
        <begin position="193"/>
        <end position="215"/>
    </location>
</feature>
<sequence length="500" mass="51878">MTTSRRPMLVAAVYLGTFIAVLDVSIVNVALPTLQRALDTDLAGLQWVVDSYTLCLSAFMLSAGAISDRYGRKRSWMIGVGVFTLGSAICAAAPNLAVLLTGRVVQGIAGALLIPGALSILVQAFPDTRQRASVIGGWSSFTALSLIVGPILGGTLVDLVGWQSIFLINLPLGAIAMLLGGSSMQETAHPEHAALDPAGQLLSIVWLGALTFAFIEAGEAGWTAPLTLSALAVGIIGLAAFLTVEARARKPMLPLGFFRDTSFTVTNVASFALGFASYSSVFFFSLFFQQVQGMSPVMAGLHMSPQFIAQVLVAPTTGRLTARFGHRVVMIVGYLLLGGSMLAMFRVGAETSYAYFGTLLAITGIGTGLAIPTTSAAAMLSAPRERSGMASAIVNATRQTGTAIGIALLGAFMSQRAIWLLTDGLELAGVSGAADVARAAVSRHDFATDAALGESGVQVLFLDAYAGGFQLAMLVAGAVSLLAAILLLVVRSRPQLATAQ</sequence>
<feature type="transmembrane region" description="Helical" evidence="8">
    <location>
        <begin position="294"/>
        <end position="316"/>
    </location>
</feature>
<feature type="transmembrane region" description="Helical" evidence="8">
    <location>
        <begin position="328"/>
        <end position="347"/>
    </location>
</feature>
<accession>A0A316BZM9</accession>
<keyword evidence="4" id="KW-1003">Cell membrane</keyword>
<feature type="transmembrane region" description="Helical" evidence="8">
    <location>
        <begin position="159"/>
        <end position="181"/>
    </location>
</feature>
<evidence type="ECO:0000256" key="1">
    <source>
        <dbReference type="ARBA" id="ARBA00004651"/>
    </source>
</evidence>
<feature type="transmembrane region" description="Helical" evidence="8">
    <location>
        <begin position="469"/>
        <end position="490"/>
    </location>
</feature>
<evidence type="ECO:0000256" key="5">
    <source>
        <dbReference type="ARBA" id="ARBA00022692"/>
    </source>
</evidence>
<dbReference type="Gene3D" id="1.20.1250.20">
    <property type="entry name" value="MFS general substrate transporter like domains"/>
    <property type="match status" value="1"/>
</dbReference>
<dbReference type="GO" id="GO:0005886">
    <property type="term" value="C:plasma membrane"/>
    <property type="evidence" value="ECO:0007669"/>
    <property type="project" value="UniProtKB-SubCell"/>
</dbReference>